<accession>A0A9D2LFD6</accession>
<dbReference type="EMBL" id="DWZH01000098">
    <property type="protein sequence ID" value="HJB11326.1"/>
    <property type="molecule type" value="Genomic_DNA"/>
</dbReference>
<proteinExistence type="predicted"/>
<protein>
    <submittedName>
        <fullName evidence="2">DUF2752 domain-containing protein</fullName>
    </submittedName>
</protein>
<evidence type="ECO:0000313" key="3">
    <source>
        <dbReference type="Proteomes" id="UP000823823"/>
    </source>
</evidence>
<sequence>MSTAAARTSSGPGPRGAHRALLPLGIAAAGIALALILQVVFDPFRTDIPLCLVYHLTGLYCPGCGSSRAVHALLDGDLRLALRNNAVIVIAAPLVAAGFVVWTVQRVRGRPTDLWPPQRVVMTLFVLVMAYTVARNLPALWFIAPTSLVGA</sequence>
<dbReference type="AlphaFoldDB" id="A0A9D2LFD6"/>
<comment type="caution">
    <text evidence="2">The sequence shown here is derived from an EMBL/GenBank/DDBJ whole genome shotgun (WGS) entry which is preliminary data.</text>
</comment>
<feature type="transmembrane region" description="Helical" evidence="1">
    <location>
        <begin position="86"/>
        <end position="104"/>
    </location>
</feature>
<reference evidence="2" key="2">
    <citation type="submission" date="2021-04" db="EMBL/GenBank/DDBJ databases">
        <authorList>
            <person name="Gilroy R."/>
        </authorList>
    </citation>
    <scope>NUCLEOTIDE SEQUENCE</scope>
    <source>
        <strain evidence="2">ChiHjej13B12-24818</strain>
    </source>
</reference>
<evidence type="ECO:0000256" key="1">
    <source>
        <dbReference type="SAM" id="Phobius"/>
    </source>
</evidence>
<dbReference type="Pfam" id="PF10825">
    <property type="entry name" value="DUF2752"/>
    <property type="match status" value="1"/>
</dbReference>
<feature type="transmembrane region" description="Helical" evidence="1">
    <location>
        <begin position="124"/>
        <end position="144"/>
    </location>
</feature>
<dbReference type="Proteomes" id="UP000823823">
    <property type="component" value="Unassembled WGS sequence"/>
</dbReference>
<organism evidence="2 3">
    <name type="scientific">Candidatus Brachybacterium merdavium</name>
    <dbReference type="NCBI Taxonomy" id="2838513"/>
    <lineage>
        <taxon>Bacteria</taxon>
        <taxon>Bacillati</taxon>
        <taxon>Actinomycetota</taxon>
        <taxon>Actinomycetes</taxon>
        <taxon>Micrococcales</taxon>
        <taxon>Dermabacteraceae</taxon>
        <taxon>Brachybacterium</taxon>
    </lineage>
</organism>
<reference evidence="2" key="1">
    <citation type="journal article" date="2021" name="PeerJ">
        <title>Extensive microbial diversity within the chicken gut microbiome revealed by metagenomics and culture.</title>
        <authorList>
            <person name="Gilroy R."/>
            <person name="Ravi A."/>
            <person name="Getino M."/>
            <person name="Pursley I."/>
            <person name="Horton D.L."/>
            <person name="Alikhan N.F."/>
            <person name="Baker D."/>
            <person name="Gharbi K."/>
            <person name="Hall N."/>
            <person name="Watson M."/>
            <person name="Adriaenssens E.M."/>
            <person name="Foster-Nyarko E."/>
            <person name="Jarju S."/>
            <person name="Secka A."/>
            <person name="Antonio M."/>
            <person name="Oren A."/>
            <person name="Chaudhuri R.R."/>
            <person name="La Ragione R."/>
            <person name="Hildebrand F."/>
            <person name="Pallen M.J."/>
        </authorList>
    </citation>
    <scope>NUCLEOTIDE SEQUENCE</scope>
    <source>
        <strain evidence="2">ChiHjej13B12-24818</strain>
    </source>
</reference>
<evidence type="ECO:0000313" key="2">
    <source>
        <dbReference type="EMBL" id="HJB11326.1"/>
    </source>
</evidence>
<keyword evidence="1" id="KW-0812">Transmembrane</keyword>
<keyword evidence="1" id="KW-1133">Transmembrane helix</keyword>
<dbReference type="InterPro" id="IPR021215">
    <property type="entry name" value="DUF2752"/>
</dbReference>
<feature type="transmembrane region" description="Helical" evidence="1">
    <location>
        <begin position="21"/>
        <end position="41"/>
    </location>
</feature>
<gene>
    <name evidence="2" type="ORF">H9786_12500</name>
</gene>
<keyword evidence="1" id="KW-0472">Membrane</keyword>
<name>A0A9D2LFD6_9MICO</name>